<dbReference type="EMBL" id="BARS01001799">
    <property type="protein sequence ID" value="GAF76465.1"/>
    <property type="molecule type" value="Genomic_DNA"/>
</dbReference>
<protein>
    <recommendedName>
        <fullName evidence="1">NAD-dependent epimerase/dehydratase domain-containing protein</fullName>
    </recommendedName>
</protein>
<name>X0TK71_9ZZZZ</name>
<feature type="domain" description="NAD-dependent epimerase/dehydratase" evidence="1">
    <location>
        <begin position="2"/>
        <end position="46"/>
    </location>
</feature>
<organism evidence="2">
    <name type="scientific">marine sediment metagenome</name>
    <dbReference type="NCBI Taxonomy" id="412755"/>
    <lineage>
        <taxon>unclassified sequences</taxon>
        <taxon>metagenomes</taxon>
        <taxon>ecological metagenomes</taxon>
    </lineage>
</organism>
<dbReference type="PANTHER" id="PTHR43245:SF13">
    <property type="entry name" value="UDP-D-APIOSE_UDP-D-XYLOSE SYNTHASE 2"/>
    <property type="match status" value="1"/>
</dbReference>
<dbReference type="SUPFAM" id="SSF51735">
    <property type="entry name" value="NAD(P)-binding Rossmann-fold domains"/>
    <property type="match status" value="1"/>
</dbReference>
<dbReference type="AlphaFoldDB" id="X0TK71"/>
<dbReference type="InterPro" id="IPR050177">
    <property type="entry name" value="Lipid_A_modif_metabolic_enz"/>
</dbReference>
<dbReference type="Pfam" id="PF01370">
    <property type="entry name" value="Epimerase"/>
    <property type="match status" value="1"/>
</dbReference>
<evidence type="ECO:0000313" key="2">
    <source>
        <dbReference type="EMBL" id="GAF76465.1"/>
    </source>
</evidence>
<reference evidence="2" key="1">
    <citation type="journal article" date="2014" name="Front. Microbiol.">
        <title>High frequency of phylogenetically diverse reductive dehalogenase-homologous genes in deep subseafloor sedimentary metagenomes.</title>
        <authorList>
            <person name="Kawai M."/>
            <person name="Futagami T."/>
            <person name="Toyoda A."/>
            <person name="Takaki Y."/>
            <person name="Nishi S."/>
            <person name="Hori S."/>
            <person name="Arai W."/>
            <person name="Tsubouchi T."/>
            <person name="Morono Y."/>
            <person name="Uchiyama I."/>
            <person name="Ito T."/>
            <person name="Fujiyama A."/>
            <person name="Inagaki F."/>
            <person name="Takami H."/>
        </authorList>
    </citation>
    <scope>NUCLEOTIDE SEQUENCE</scope>
    <source>
        <strain evidence="2">Expedition CK06-06</strain>
    </source>
</reference>
<dbReference type="Gene3D" id="3.40.50.720">
    <property type="entry name" value="NAD(P)-binding Rossmann-like Domain"/>
    <property type="match status" value="1"/>
</dbReference>
<accession>X0TK71</accession>
<dbReference type="InterPro" id="IPR001509">
    <property type="entry name" value="Epimerase_deHydtase"/>
</dbReference>
<sequence>RLLQGQGLTIFGDGGQARDFVHVSDVVQANLLAMDSDAVGEVFNVGTGVATTVQHVADLLRRAIRPEAPVAYEAARSEELRYAVADITKARRLLGYEPKRRLADHIGEVIEYCKRSVRSD</sequence>
<dbReference type="PRINTS" id="PR01713">
    <property type="entry name" value="NUCEPIMERASE"/>
</dbReference>
<dbReference type="PANTHER" id="PTHR43245">
    <property type="entry name" value="BIFUNCTIONAL POLYMYXIN RESISTANCE PROTEIN ARNA"/>
    <property type="match status" value="1"/>
</dbReference>
<comment type="caution">
    <text evidence="2">The sequence shown here is derived from an EMBL/GenBank/DDBJ whole genome shotgun (WGS) entry which is preliminary data.</text>
</comment>
<gene>
    <name evidence="2" type="ORF">S01H1_03304</name>
</gene>
<dbReference type="InterPro" id="IPR036291">
    <property type="entry name" value="NAD(P)-bd_dom_sf"/>
</dbReference>
<feature type="non-terminal residue" evidence="2">
    <location>
        <position position="1"/>
    </location>
</feature>
<proteinExistence type="predicted"/>
<evidence type="ECO:0000259" key="1">
    <source>
        <dbReference type="Pfam" id="PF01370"/>
    </source>
</evidence>